<keyword evidence="8 19" id="KW-0067">ATP-binding</keyword>
<name>A0A1B0GI32_LUTLO</name>
<evidence type="ECO:0000256" key="8">
    <source>
        <dbReference type="ARBA" id="ARBA00022840"/>
    </source>
</evidence>
<feature type="binding site" evidence="19">
    <location>
        <begin position="192"/>
        <end position="197"/>
    </location>
    <ligand>
        <name>ATP</name>
        <dbReference type="ChEBI" id="CHEBI:30616"/>
    </ligand>
</feature>
<dbReference type="NCBIfam" id="NF003555">
    <property type="entry name" value="PRK05218.1"/>
    <property type="match status" value="1"/>
</dbReference>
<dbReference type="SUPFAM" id="SSF110942">
    <property type="entry name" value="HSP90 C-terminal domain"/>
    <property type="match status" value="1"/>
</dbReference>
<evidence type="ECO:0000256" key="14">
    <source>
        <dbReference type="ARBA" id="ARBA00057498"/>
    </source>
</evidence>
<dbReference type="SMART" id="SM00387">
    <property type="entry name" value="HATPase_c"/>
    <property type="match status" value="1"/>
</dbReference>
<organism evidence="21 22">
    <name type="scientific">Lutzomyia longipalpis</name>
    <name type="common">Sand fly</name>
    <dbReference type="NCBI Taxonomy" id="7200"/>
    <lineage>
        <taxon>Eukaryota</taxon>
        <taxon>Metazoa</taxon>
        <taxon>Ecdysozoa</taxon>
        <taxon>Arthropoda</taxon>
        <taxon>Hexapoda</taxon>
        <taxon>Insecta</taxon>
        <taxon>Pterygota</taxon>
        <taxon>Neoptera</taxon>
        <taxon>Endopterygota</taxon>
        <taxon>Diptera</taxon>
        <taxon>Nematocera</taxon>
        <taxon>Psychodoidea</taxon>
        <taxon>Psychodidae</taxon>
        <taxon>Lutzomyia</taxon>
        <taxon>Lutzomyia</taxon>
    </lineage>
</organism>
<feature type="binding site" evidence="19">
    <location>
        <position position="152"/>
    </location>
    <ligand>
        <name>ATP</name>
        <dbReference type="ChEBI" id="CHEBI:30616"/>
    </ligand>
</feature>
<feature type="domain" description="Histidine kinase/HSP90-like ATPase" evidence="20">
    <location>
        <begin position="90"/>
        <end position="253"/>
    </location>
</feature>
<accession>A0A1B0GI32</accession>
<dbReference type="Gene3D" id="3.40.50.11260">
    <property type="match status" value="1"/>
</dbReference>
<dbReference type="GO" id="GO:0005524">
    <property type="term" value="F:ATP binding"/>
    <property type="evidence" value="ECO:0007669"/>
    <property type="project" value="UniProtKB-KW"/>
</dbReference>
<evidence type="ECO:0000256" key="6">
    <source>
        <dbReference type="ARBA" id="ARBA00022741"/>
    </source>
</evidence>
<feature type="binding site" evidence="19">
    <location>
        <position position="147"/>
    </location>
    <ligand>
        <name>ATP</name>
        <dbReference type="ChEBI" id="CHEBI:30616"/>
    </ligand>
</feature>
<dbReference type="SUPFAM" id="SSF55874">
    <property type="entry name" value="ATPase domain of HSP90 chaperone/DNA topoisomerase II/histidine kinase"/>
    <property type="match status" value="1"/>
</dbReference>
<feature type="binding site" evidence="19">
    <location>
        <position position="97"/>
    </location>
    <ligand>
        <name>ATP</name>
        <dbReference type="ChEBI" id="CHEBI:30616"/>
    </ligand>
</feature>
<dbReference type="Gene3D" id="1.20.120.790">
    <property type="entry name" value="Heat shock protein 90, C-terminal domain"/>
    <property type="match status" value="1"/>
</dbReference>
<dbReference type="VEuPathDB" id="VectorBase:LLOJ003520"/>
<reference evidence="21" key="1">
    <citation type="submission" date="2020-05" db="UniProtKB">
        <authorList>
            <consortium name="EnsemblMetazoa"/>
        </authorList>
    </citation>
    <scope>IDENTIFICATION</scope>
    <source>
        <strain evidence="21">Jacobina</strain>
    </source>
</reference>
<dbReference type="Gene3D" id="3.30.230.80">
    <property type="match status" value="1"/>
</dbReference>
<feature type="binding site" evidence="19">
    <location>
        <begin position="167"/>
        <end position="168"/>
    </location>
    <ligand>
        <name>ATP</name>
        <dbReference type="ChEBI" id="CHEBI:30616"/>
    </ligand>
</feature>
<evidence type="ECO:0000256" key="4">
    <source>
        <dbReference type="ARBA" id="ARBA00021845"/>
    </source>
</evidence>
<feature type="binding site" evidence="19">
    <location>
        <position position="243"/>
    </location>
    <ligand>
        <name>ATP</name>
        <dbReference type="ChEBI" id="CHEBI:30616"/>
    </ligand>
</feature>
<dbReference type="FunFam" id="1.20.120.790:FF:000004">
    <property type="entry name" value="Heat shock protein 75 kDa"/>
    <property type="match status" value="1"/>
</dbReference>
<evidence type="ECO:0000256" key="12">
    <source>
        <dbReference type="ARBA" id="ARBA00023136"/>
    </source>
</evidence>
<feature type="binding site" evidence="19">
    <location>
        <position position="394"/>
    </location>
    <ligand>
        <name>ATP</name>
        <dbReference type="ChEBI" id="CHEBI:30616"/>
    </ligand>
</feature>
<comment type="subunit">
    <text evidence="15">Binds to the intracellular domain of tumor necrosis factor type 1 receptor. Binds to RB1. Interacts with SRC. Interacts with SDHA.</text>
</comment>
<dbReference type="PIRSF" id="PIRSF002583">
    <property type="entry name" value="Hsp90"/>
    <property type="match status" value="1"/>
</dbReference>
<evidence type="ECO:0000256" key="5">
    <source>
        <dbReference type="ARBA" id="ARBA00022553"/>
    </source>
</evidence>
<dbReference type="AlphaFoldDB" id="A0A1B0GI32"/>
<keyword evidence="12" id="KW-0472">Membrane</keyword>
<protein>
    <recommendedName>
        <fullName evidence="16">Heat shock protein 75 kDa, mitochondrial</fullName>
    </recommendedName>
    <alternativeName>
        <fullName evidence="4">Heat shock protein 83</fullName>
    </alternativeName>
    <alternativeName>
        <fullName evidence="18">TNFR-associated protein 1</fullName>
    </alternativeName>
    <alternativeName>
        <fullName evidence="17">Tumor necrosis factor type 1 receptor-associated protein</fullName>
    </alternativeName>
</protein>
<keyword evidence="10" id="KW-0007">Acetylation</keyword>
<evidence type="ECO:0000256" key="3">
    <source>
        <dbReference type="ARBA" id="ARBA00008239"/>
    </source>
</evidence>
<evidence type="ECO:0000259" key="20">
    <source>
        <dbReference type="SMART" id="SM00387"/>
    </source>
</evidence>
<dbReference type="GO" id="GO:0051082">
    <property type="term" value="F:unfolded protein binding"/>
    <property type="evidence" value="ECO:0007669"/>
    <property type="project" value="InterPro"/>
</dbReference>
<evidence type="ECO:0000256" key="16">
    <source>
        <dbReference type="ARBA" id="ARBA00073018"/>
    </source>
</evidence>
<keyword evidence="13" id="KW-0143">Chaperone</keyword>
<evidence type="ECO:0000256" key="19">
    <source>
        <dbReference type="PIRSR" id="PIRSR002583-1"/>
    </source>
</evidence>
<evidence type="ECO:0000313" key="22">
    <source>
        <dbReference type="Proteomes" id="UP000092461"/>
    </source>
</evidence>
<dbReference type="GO" id="GO:0019901">
    <property type="term" value="F:protein kinase binding"/>
    <property type="evidence" value="ECO:0007669"/>
    <property type="project" value="UniProtKB-ARBA"/>
</dbReference>
<feature type="binding site" evidence="19">
    <location>
        <position position="160"/>
    </location>
    <ligand>
        <name>ATP</name>
        <dbReference type="ChEBI" id="CHEBI:30616"/>
    </ligand>
</feature>
<dbReference type="GO" id="GO:0005743">
    <property type="term" value="C:mitochondrial inner membrane"/>
    <property type="evidence" value="ECO:0007669"/>
    <property type="project" value="UniProtKB-SubCell"/>
</dbReference>
<dbReference type="HAMAP" id="MF_00505">
    <property type="entry name" value="HSP90"/>
    <property type="match status" value="1"/>
</dbReference>
<dbReference type="FunFam" id="3.40.50.11260:FF:000004">
    <property type="entry name" value="Heat shock protein 75 mitochondrial"/>
    <property type="match status" value="1"/>
</dbReference>
<dbReference type="PANTHER" id="PTHR11528">
    <property type="entry name" value="HEAT SHOCK PROTEIN 90 FAMILY MEMBER"/>
    <property type="match status" value="1"/>
</dbReference>
<sequence>MSSLRLVLASRVARQIFSTSRIHSRSSKFLQFNRSRYPIRTRCMSTASAEENYHSIIKDSEKATGNVNKHEFQAETRMLLDIVARSLYSEKEVFLRELISNASDALEKFRYTIHTAGDREKDYVESDRALEIHIGTDKQARTLTIQDTGIGMTQEELISNLGTIARSGSKRFLEEIKQKGQNAENSSNIIGQFGVGFYSAFMVADRVEVFTRSSLANSVGLCWTSDGSGSFDIQEAEGVAVGTKIVLHLKPDSREYSDEDRIREVIKKYSNFVGSSIFLNGRKANNIEPVWLLDPKDVKREQHNDFYRFVGNTFDTPRFILHYKTDVPLSIRALLYFPEGKPGLFDLSRDGDIGVALYTRKILIQSKTDNLLPKWLRFVKGVVDSEDIPLNLSRELLQNSALIRKLRNVLTNRVLRFLQERAQKEPEEFAKFYQDYGLFLKEGIVTSEEHKDKEEIARLLRFDSSKCTEKDQKISLPEYVSRKGEQQRDIYYLAAPNRTLAESSPYYEGLKKRQVEVLFCYEPYDELVLMQLGMFMGCNVVSVEKEMRLDKAATEPTDLGEGSLLRTQVDELISWIREKLAGKVANVKITTRLDAHPCVVTVEEMAAARHIIRTQSHQLSEENRFALLQPQLEINPRHDIIKKLHKLRESNPDLAQLLIEQLFANAMVGAGLSEDPRLLLVKMNDLLAKALEKH</sequence>
<dbReference type="InterPro" id="IPR020568">
    <property type="entry name" value="Ribosomal_Su5_D2-typ_SF"/>
</dbReference>
<evidence type="ECO:0000256" key="13">
    <source>
        <dbReference type="ARBA" id="ARBA00023186"/>
    </source>
</evidence>
<evidence type="ECO:0000256" key="9">
    <source>
        <dbReference type="ARBA" id="ARBA00022946"/>
    </source>
</evidence>
<evidence type="ECO:0000256" key="1">
    <source>
        <dbReference type="ARBA" id="ARBA00004273"/>
    </source>
</evidence>
<dbReference type="VEuPathDB" id="VectorBase:LLONM1_011542"/>
<dbReference type="FunFam" id="3.30.230.80:FF:000004">
    <property type="entry name" value="Heat shock protein 75 kDa"/>
    <property type="match status" value="1"/>
</dbReference>
<dbReference type="InterPro" id="IPR001404">
    <property type="entry name" value="Hsp90_fam"/>
</dbReference>
<proteinExistence type="inferred from homology"/>
<evidence type="ECO:0000256" key="10">
    <source>
        <dbReference type="ARBA" id="ARBA00022990"/>
    </source>
</evidence>
<dbReference type="CDD" id="cd16927">
    <property type="entry name" value="HATPase_Hsp90-like"/>
    <property type="match status" value="1"/>
</dbReference>
<evidence type="ECO:0000256" key="18">
    <source>
        <dbReference type="ARBA" id="ARBA00080766"/>
    </source>
</evidence>
<dbReference type="InterPro" id="IPR020575">
    <property type="entry name" value="Hsp90_N"/>
</dbReference>
<dbReference type="InterPro" id="IPR036890">
    <property type="entry name" value="HATPase_C_sf"/>
</dbReference>
<evidence type="ECO:0000256" key="7">
    <source>
        <dbReference type="ARBA" id="ARBA00022792"/>
    </source>
</evidence>
<keyword evidence="11" id="KW-0496">Mitochondrion</keyword>
<dbReference type="SUPFAM" id="SSF54211">
    <property type="entry name" value="Ribosomal protein S5 domain 2-like"/>
    <property type="match status" value="1"/>
</dbReference>
<comment type="similarity">
    <text evidence="3">Belongs to the heat shock protein 90 family.</text>
</comment>
<evidence type="ECO:0000256" key="17">
    <source>
        <dbReference type="ARBA" id="ARBA00076190"/>
    </source>
</evidence>
<dbReference type="FunFam" id="3.30.565.10:FF:000021">
    <property type="entry name" value="Heat shock protein 75 kDa, mitochondrial"/>
    <property type="match status" value="1"/>
</dbReference>
<dbReference type="PRINTS" id="PR00775">
    <property type="entry name" value="HEATSHOCK90"/>
</dbReference>
<keyword evidence="9" id="KW-0809">Transit peptide</keyword>
<dbReference type="Pfam" id="PF13589">
    <property type="entry name" value="HATPase_c_3"/>
    <property type="match status" value="1"/>
</dbReference>
<dbReference type="InterPro" id="IPR003594">
    <property type="entry name" value="HATPase_dom"/>
</dbReference>
<dbReference type="Gene3D" id="3.30.565.10">
    <property type="entry name" value="Histidine kinase-like ATPase, C-terminal domain"/>
    <property type="match status" value="1"/>
</dbReference>
<keyword evidence="5" id="KW-0597">Phosphoprotein</keyword>
<evidence type="ECO:0000256" key="11">
    <source>
        <dbReference type="ARBA" id="ARBA00023128"/>
    </source>
</evidence>
<dbReference type="GO" id="GO:0005759">
    <property type="term" value="C:mitochondrial matrix"/>
    <property type="evidence" value="ECO:0007669"/>
    <property type="project" value="UniProtKB-SubCell"/>
</dbReference>
<keyword evidence="22" id="KW-1185">Reference proteome</keyword>
<dbReference type="Pfam" id="PF00183">
    <property type="entry name" value="HSP90"/>
    <property type="match status" value="1"/>
</dbReference>
<dbReference type="EMBL" id="AJWK01011218">
    <property type="status" value="NOT_ANNOTATED_CDS"/>
    <property type="molecule type" value="Genomic_DNA"/>
</dbReference>
<dbReference type="InterPro" id="IPR037196">
    <property type="entry name" value="HSP90_C"/>
</dbReference>
<keyword evidence="7" id="KW-0999">Mitochondrion inner membrane</keyword>
<evidence type="ECO:0000256" key="2">
    <source>
        <dbReference type="ARBA" id="ARBA00004305"/>
    </source>
</evidence>
<dbReference type="GO" id="GO:0140662">
    <property type="term" value="F:ATP-dependent protein folding chaperone"/>
    <property type="evidence" value="ECO:0007669"/>
    <property type="project" value="InterPro"/>
</dbReference>
<dbReference type="GO" id="GO:0016887">
    <property type="term" value="F:ATP hydrolysis activity"/>
    <property type="evidence" value="ECO:0007669"/>
    <property type="project" value="InterPro"/>
</dbReference>
<dbReference type="Proteomes" id="UP000092461">
    <property type="component" value="Unassembled WGS sequence"/>
</dbReference>
<keyword evidence="6 19" id="KW-0547">Nucleotide-binding</keyword>
<dbReference type="EnsemblMetazoa" id="LLOJ003520-RA">
    <property type="protein sequence ID" value="LLOJ003520-PA"/>
    <property type="gene ID" value="LLOJ003520"/>
</dbReference>
<comment type="function">
    <text evidence="14">Chaperone that expresses an ATPase activity. Involved in maintaining mitochondrial function and polarization, downstream of PINK1 and mitochondrial complex I. Is a negative regulator of mitochondrial respiration able to modulate the balance between oxidative phosphorylation and aerobic glycolysis. The impact of TRAP1 on mitochondrial respiration is probably mediated by modulation of mitochondrial SRC and inhibition of SDHA.</text>
</comment>
<evidence type="ECO:0000256" key="15">
    <source>
        <dbReference type="ARBA" id="ARBA00066161"/>
    </source>
</evidence>
<evidence type="ECO:0000313" key="21">
    <source>
        <dbReference type="EnsemblMetazoa" id="LLOJ003520-PA"/>
    </source>
</evidence>
<comment type="subcellular location">
    <subcellularLocation>
        <location evidence="1">Mitochondrion inner membrane</location>
    </subcellularLocation>
    <subcellularLocation>
        <location evidence="2">Mitochondrion matrix</location>
    </subcellularLocation>
</comment>
<feature type="binding site" evidence="19">
    <location>
        <position position="101"/>
    </location>
    <ligand>
        <name>ATP</name>
        <dbReference type="ChEBI" id="CHEBI:30616"/>
    </ligand>
</feature>